<evidence type="ECO:0000256" key="1">
    <source>
        <dbReference type="SAM" id="MobiDB-lite"/>
    </source>
</evidence>
<gene>
    <name evidence="2" type="ORF">TCEB3V08_LOCUS6222</name>
</gene>
<dbReference type="AlphaFoldDB" id="A0A7R9GXW2"/>
<proteinExistence type="predicted"/>
<organism evidence="2">
    <name type="scientific">Timema cristinae</name>
    <name type="common">Walking stick</name>
    <dbReference type="NCBI Taxonomy" id="61476"/>
    <lineage>
        <taxon>Eukaryota</taxon>
        <taxon>Metazoa</taxon>
        <taxon>Ecdysozoa</taxon>
        <taxon>Arthropoda</taxon>
        <taxon>Hexapoda</taxon>
        <taxon>Insecta</taxon>
        <taxon>Pterygota</taxon>
        <taxon>Neoptera</taxon>
        <taxon>Polyneoptera</taxon>
        <taxon>Phasmatodea</taxon>
        <taxon>Timematodea</taxon>
        <taxon>Timematoidea</taxon>
        <taxon>Timematidae</taxon>
        <taxon>Timema</taxon>
    </lineage>
</organism>
<protein>
    <submittedName>
        <fullName evidence="2">Uncharacterized protein</fullName>
    </submittedName>
</protein>
<dbReference type="EMBL" id="OC318412">
    <property type="protein sequence ID" value="CAD7401870.1"/>
    <property type="molecule type" value="Genomic_DNA"/>
</dbReference>
<feature type="region of interest" description="Disordered" evidence="1">
    <location>
        <begin position="17"/>
        <end position="39"/>
    </location>
</feature>
<sequence length="352" mass="39029">MGKVELEEVNPHLRGWRVENHLGKTTPSSSDQDSNLDLPVLSSRAQHDKRNDQPDPSKARLGNTAALYQTEKTLSPADVNGRSWRPLHRSVDILSGIRTPISPSSAVYENDALDNTTTEAETRKMIDFNPPSLRATVHYTAEEYLGATRKRKGNFQNKSRRLDRLVSLVRRHVTTAASIPPASSALVSSLLHPTKIRTLISPSSAVELNTTSALANYATEADKETIVIKWRQDNADDMEKVTSQVNAPLLRHKPLSYRQTSFLRDKPLSYVKNFFPTSHASLICDKLLSYVTSLSHDSFALTYRAIAPLSGIILTYLSDGSKRNAGLAPENHLITTTDSITGKQINAKFESK</sequence>
<name>A0A7R9GXW2_TIMCR</name>
<accession>A0A7R9GXW2</accession>
<feature type="compositionally biased region" description="Polar residues" evidence="1">
    <location>
        <begin position="23"/>
        <end position="35"/>
    </location>
</feature>
<evidence type="ECO:0000313" key="2">
    <source>
        <dbReference type="EMBL" id="CAD7401870.1"/>
    </source>
</evidence>
<reference evidence="2" key="1">
    <citation type="submission" date="2020-11" db="EMBL/GenBank/DDBJ databases">
        <authorList>
            <person name="Tran Van P."/>
        </authorList>
    </citation>
    <scope>NUCLEOTIDE SEQUENCE</scope>
</reference>